<proteinExistence type="predicted"/>
<evidence type="ECO:0000256" key="1">
    <source>
        <dbReference type="ARBA" id="ARBA00022553"/>
    </source>
</evidence>
<protein>
    <submittedName>
        <fullName evidence="4">Response regulator</fullName>
    </submittedName>
</protein>
<dbReference type="Proteomes" id="UP001500880">
    <property type="component" value="Unassembled WGS sequence"/>
</dbReference>
<dbReference type="Pfam" id="PF00072">
    <property type="entry name" value="Response_reg"/>
    <property type="match status" value="1"/>
</dbReference>
<organism evidence="4 5">
    <name type="scientific">Salinibacillus aidingensis</name>
    <dbReference type="NCBI Taxonomy" id="237684"/>
    <lineage>
        <taxon>Bacteria</taxon>
        <taxon>Bacillati</taxon>
        <taxon>Bacillota</taxon>
        <taxon>Bacilli</taxon>
        <taxon>Bacillales</taxon>
        <taxon>Bacillaceae</taxon>
        <taxon>Salinibacillus</taxon>
    </lineage>
</organism>
<keyword evidence="1 2" id="KW-0597">Phosphoprotein</keyword>
<feature type="modified residue" description="4-aspartylphosphate" evidence="2">
    <location>
        <position position="49"/>
    </location>
</feature>
<feature type="domain" description="Response regulatory" evidence="3">
    <location>
        <begin position="1"/>
        <end position="115"/>
    </location>
</feature>
<dbReference type="PROSITE" id="PS50110">
    <property type="entry name" value="RESPONSE_REGULATORY"/>
    <property type="match status" value="1"/>
</dbReference>
<evidence type="ECO:0000313" key="5">
    <source>
        <dbReference type="Proteomes" id="UP001500880"/>
    </source>
</evidence>
<reference evidence="4 5" key="1">
    <citation type="journal article" date="2019" name="Int. J. Syst. Evol. Microbiol.">
        <title>The Global Catalogue of Microorganisms (GCM) 10K type strain sequencing project: providing services to taxonomists for standard genome sequencing and annotation.</title>
        <authorList>
            <consortium name="The Broad Institute Genomics Platform"/>
            <consortium name="The Broad Institute Genome Sequencing Center for Infectious Disease"/>
            <person name="Wu L."/>
            <person name="Ma J."/>
        </authorList>
    </citation>
    <scope>NUCLEOTIDE SEQUENCE [LARGE SCALE GENOMIC DNA]</scope>
    <source>
        <strain evidence="4 5">JCM 12389</strain>
    </source>
</reference>
<dbReference type="EMBL" id="BAAADO010000002">
    <property type="protein sequence ID" value="GAA0487553.1"/>
    <property type="molecule type" value="Genomic_DNA"/>
</dbReference>
<evidence type="ECO:0000313" key="4">
    <source>
        <dbReference type="EMBL" id="GAA0487553.1"/>
    </source>
</evidence>
<dbReference type="PANTHER" id="PTHR44591">
    <property type="entry name" value="STRESS RESPONSE REGULATOR PROTEIN 1"/>
    <property type="match status" value="1"/>
</dbReference>
<dbReference type="InterPro" id="IPR050595">
    <property type="entry name" value="Bact_response_regulator"/>
</dbReference>
<accession>A0ABN1B078</accession>
<dbReference type="PANTHER" id="PTHR44591:SF3">
    <property type="entry name" value="RESPONSE REGULATORY DOMAIN-CONTAINING PROTEIN"/>
    <property type="match status" value="1"/>
</dbReference>
<dbReference type="InterPro" id="IPR001789">
    <property type="entry name" value="Sig_transdc_resp-reg_receiver"/>
</dbReference>
<dbReference type="InterPro" id="IPR011006">
    <property type="entry name" value="CheY-like_superfamily"/>
</dbReference>
<sequence>MYIVDDQMGIRLLLKEIILDAGYEVKEFENGQEMLKECETGQPAFVFVDYNMPLMNGRQVAEELEKRFGEETGVCIMSGFSIQETDLKETPSNVKKFLEKPFDVAEVKSLLKQHVS</sequence>
<name>A0ABN1B078_9BACI</name>
<gene>
    <name evidence="4" type="ORF">GCM10008986_11330</name>
</gene>
<evidence type="ECO:0000256" key="2">
    <source>
        <dbReference type="PROSITE-ProRule" id="PRU00169"/>
    </source>
</evidence>
<dbReference type="SMART" id="SM00448">
    <property type="entry name" value="REC"/>
    <property type="match status" value="1"/>
</dbReference>
<keyword evidence="5" id="KW-1185">Reference proteome</keyword>
<evidence type="ECO:0000259" key="3">
    <source>
        <dbReference type="PROSITE" id="PS50110"/>
    </source>
</evidence>
<dbReference type="Gene3D" id="3.40.50.2300">
    <property type="match status" value="1"/>
</dbReference>
<comment type="caution">
    <text evidence="4">The sequence shown here is derived from an EMBL/GenBank/DDBJ whole genome shotgun (WGS) entry which is preliminary data.</text>
</comment>
<dbReference type="SUPFAM" id="SSF52172">
    <property type="entry name" value="CheY-like"/>
    <property type="match status" value="1"/>
</dbReference>
<dbReference type="CDD" id="cd00156">
    <property type="entry name" value="REC"/>
    <property type="match status" value="1"/>
</dbReference>